<dbReference type="GO" id="GO:0019290">
    <property type="term" value="P:siderophore biosynthetic process"/>
    <property type="evidence" value="ECO:0007669"/>
    <property type="project" value="InterPro"/>
</dbReference>
<dbReference type="Pfam" id="PF06276">
    <property type="entry name" value="FhuF"/>
    <property type="match status" value="1"/>
</dbReference>
<proteinExistence type="inferred from homology"/>
<dbReference type="EMBL" id="UGOL01000001">
    <property type="protein sequence ID" value="STX80973.1"/>
    <property type="molecule type" value="Genomic_DNA"/>
</dbReference>
<dbReference type="PANTHER" id="PTHR34384">
    <property type="entry name" value="L-2,3-DIAMINOPROPANOATE--CITRATE LIGASE"/>
    <property type="match status" value="1"/>
</dbReference>
<evidence type="ECO:0000259" key="3">
    <source>
        <dbReference type="Pfam" id="PF06276"/>
    </source>
</evidence>
<organism evidence="5 6">
    <name type="scientific">Legionella pneumophila</name>
    <dbReference type="NCBI Taxonomy" id="446"/>
    <lineage>
        <taxon>Bacteria</taxon>
        <taxon>Pseudomonadati</taxon>
        <taxon>Pseudomonadota</taxon>
        <taxon>Gammaproteobacteria</taxon>
        <taxon>Legionellales</taxon>
        <taxon>Legionellaceae</taxon>
        <taxon>Legionella</taxon>
    </lineage>
</organism>
<dbReference type="InterPro" id="IPR022770">
    <property type="entry name" value="IucA/IucC-like_C"/>
</dbReference>
<dbReference type="Gene3D" id="1.10.510.40">
    <property type="match status" value="1"/>
</dbReference>
<dbReference type="Proteomes" id="UP000254631">
    <property type="component" value="Unassembled WGS sequence"/>
</dbReference>
<dbReference type="EMBL" id="JAPXIC010000026">
    <property type="protein sequence ID" value="MCZ4718529.1"/>
    <property type="molecule type" value="Genomic_DNA"/>
</dbReference>
<reference evidence="4" key="2">
    <citation type="submission" date="2022-12" db="EMBL/GenBank/DDBJ databases">
        <title>Comparative genomics of Legionella pneumophila isolates from the West Bank and Germany support molecular epidemiology of Legionnaires disease.</title>
        <authorList>
            <person name="Zayed A.R."/>
            <person name="Bitar D.M."/>
            <person name="Steinert M."/>
            <person name="Lueck C."/>
            <person name="Brettar I."/>
            <person name="Hoefle M.G."/>
            <person name="Bunk B."/>
        </authorList>
    </citation>
    <scope>NUCLEOTIDE SEQUENCE</scope>
    <source>
        <strain evidence="4">H23</strain>
    </source>
</reference>
<reference evidence="5 6" key="1">
    <citation type="submission" date="2018-06" db="EMBL/GenBank/DDBJ databases">
        <authorList>
            <consortium name="Pathogen Informatics"/>
            <person name="Doyle S."/>
        </authorList>
    </citation>
    <scope>NUCLEOTIDE SEQUENCE [LARGE SCALE GENOMIC DNA]</scope>
    <source>
        <strain evidence="5 6">NCTC12000</strain>
    </source>
</reference>
<evidence type="ECO:0000313" key="6">
    <source>
        <dbReference type="Proteomes" id="UP000254631"/>
    </source>
</evidence>
<sequence>MALAYGNFHELSHQLRFLLFEIGIGLPQNSVDYFITLAHKNTLNRLQHASIKEGLIQSVIASHHVHDFIDQLQIKLKNSMPESKFFQWRKIREALDESIANEALAYAYRQNWNTQLKNEAMHYKSLWTWINNELSPYQTLLFLEQWGSLRHPYHPAFRAKTGFTRREVLQNSPEFQAKVSVHWCALNKTKIQSISPTIDYANQISQEFPKEYFYWREKLLFSHINPDDYYPIPVHPWQWRNQLQMAFASLIDNKSLILLPHHQTLIPSLSPDIMMPTQSTQCTLKLATTLSTSMAGKLDNSDDMVLLTKWIDSLLAKTNYYQNTLFICKNLESMSAYDQTLSECNRVKLLFGLYQNPLHKIRQDQRAVPLPALLTDSPCSNTPLLIEIIKASELHPTTYFTEYCYKMLFGQLHLLLKYGLALEVEQHNILVIFDDNKPQGIIIKEPNNLKLCNHELFKNVQKPSAPDSLSIYTKDLNQVRTLFIQGTLKNHLHHLIGCLRNEYQIPSRTLWGLTRQVMQTVFKDLSKDIDPRILSWQQHLLLHDNWEHQPELLLSLHSKLNRNITIKEYNPLSEI</sequence>
<dbReference type="InterPro" id="IPR037455">
    <property type="entry name" value="LucA/IucC-like"/>
</dbReference>
<evidence type="ECO:0000313" key="4">
    <source>
        <dbReference type="EMBL" id="MCZ4718529.1"/>
    </source>
</evidence>
<comment type="similarity">
    <text evidence="1">Belongs to the IucA/IucC family.</text>
</comment>
<dbReference type="Pfam" id="PF04183">
    <property type="entry name" value="IucA_IucC"/>
    <property type="match status" value="1"/>
</dbReference>
<evidence type="ECO:0000256" key="1">
    <source>
        <dbReference type="ARBA" id="ARBA00007832"/>
    </source>
</evidence>
<evidence type="ECO:0000313" key="5">
    <source>
        <dbReference type="EMBL" id="STX80973.1"/>
    </source>
</evidence>
<name>A0A378K9V5_LEGPN</name>
<dbReference type="InterPro" id="IPR007310">
    <property type="entry name" value="Aerobactin_biosyn_IucA/IucC_N"/>
</dbReference>
<feature type="domain" description="Aerobactin siderophore biosynthesis IucA/IucC N-terminal" evidence="2">
    <location>
        <begin position="140"/>
        <end position="374"/>
    </location>
</feature>
<gene>
    <name evidence="4" type="primary">frgA</name>
    <name evidence="5" type="ORF">NCTC12000_03000</name>
    <name evidence="4" type="ORF">O6C86_04775</name>
</gene>
<dbReference type="GO" id="GO:0016881">
    <property type="term" value="F:acid-amino acid ligase activity"/>
    <property type="evidence" value="ECO:0007669"/>
    <property type="project" value="UniProtKB-ARBA"/>
</dbReference>
<dbReference type="AlphaFoldDB" id="A0A378K9V5"/>
<feature type="domain" description="Aerobactin siderophore biosynthesis IucA/IucC-like C-terminal" evidence="3">
    <location>
        <begin position="398"/>
        <end position="557"/>
    </location>
</feature>
<dbReference type="OMA" id="ELCHCFF"/>
<dbReference type="Proteomes" id="UP001071279">
    <property type="component" value="Unassembled WGS sequence"/>
</dbReference>
<protein>
    <submittedName>
        <fullName evidence="4">Siderophore biosynthetic protein FrgA</fullName>
    </submittedName>
    <submittedName>
        <fullName evidence="5">Siderophore biosynthetic protein, iron repressed FrgA</fullName>
    </submittedName>
</protein>
<evidence type="ECO:0000259" key="2">
    <source>
        <dbReference type="Pfam" id="PF04183"/>
    </source>
</evidence>
<dbReference type="RefSeq" id="WP_011947686.1">
    <property type="nucleotide sequence ID" value="NZ_BAZA01000011.1"/>
</dbReference>
<accession>A0A378K9V5</accession>
<dbReference type="PANTHER" id="PTHR34384:SF5">
    <property type="entry name" value="L-2,3-DIAMINOPROPANOATE--CITRATE LIGASE"/>
    <property type="match status" value="1"/>
</dbReference>